<sequence length="37" mass="4069">MQSPMAPGLSLPRHAPRIHGPTIAEFCLRSLPIFGRL</sequence>
<accession>A0A8H3ZNN9</accession>
<reference evidence="1 2" key="1">
    <citation type="submission" date="2019-12" db="EMBL/GenBank/DDBJ databases">
        <title>A genome sequence resource for the geographically widespread anthracnose pathogen Colletotrichum asianum.</title>
        <authorList>
            <person name="Meng Y."/>
        </authorList>
    </citation>
    <scope>NUCLEOTIDE SEQUENCE [LARGE SCALE GENOMIC DNA]</scope>
    <source>
        <strain evidence="1 2">ICMP 18580</strain>
    </source>
</reference>
<proteinExistence type="predicted"/>
<name>A0A8H3ZNN9_9PEZI</name>
<dbReference type="Proteomes" id="UP000434172">
    <property type="component" value="Unassembled WGS sequence"/>
</dbReference>
<dbReference type="EMBL" id="WOWK01000028">
    <property type="protein sequence ID" value="KAF0326694.1"/>
    <property type="molecule type" value="Genomic_DNA"/>
</dbReference>
<protein>
    <submittedName>
        <fullName evidence="1">Uncharacterized protein</fullName>
    </submittedName>
</protein>
<evidence type="ECO:0000313" key="2">
    <source>
        <dbReference type="Proteomes" id="UP000434172"/>
    </source>
</evidence>
<dbReference type="AlphaFoldDB" id="A0A8H3ZNN9"/>
<keyword evidence="2" id="KW-1185">Reference proteome</keyword>
<gene>
    <name evidence="1" type="ORF">GQ607_006034</name>
</gene>
<evidence type="ECO:0000313" key="1">
    <source>
        <dbReference type="EMBL" id="KAF0326694.1"/>
    </source>
</evidence>
<organism evidence="1 2">
    <name type="scientific">Colletotrichum asianum</name>
    <dbReference type="NCBI Taxonomy" id="702518"/>
    <lineage>
        <taxon>Eukaryota</taxon>
        <taxon>Fungi</taxon>
        <taxon>Dikarya</taxon>
        <taxon>Ascomycota</taxon>
        <taxon>Pezizomycotina</taxon>
        <taxon>Sordariomycetes</taxon>
        <taxon>Hypocreomycetidae</taxon>
        <taxon>Glomerellales</taxon>
        <taxon>Glomerellaceae</taxon>
        <taxon>Colletotrichum</taxon>
        <taxon>Colletotrichum gloeosporioides species complex</taxon>
    </lineage>
</organism>
<comment type="caution">
    <text evidence="1">The sequence shown here is derived from an EMBL/GenBank/DDBJ whole genome shotgun (WGS) entry which is preliminary data.</text>
</comment>